<evidence type="ECO:0000256" key="3">
    <source>
        <dbReference type="ARBA" id="ARBA00022833"/>
    </source>
</evidence>
<feature type="region of interest" description="Disordered" evidence="4">
    <location>
        <begin position="86"/>
        <end position="136"/>
    </location>
</feature>
<evidence type="ECO:0000256" key="4">
    <source>
        <dbReference type="SAM" id="MobiDB-lite"/>
    </source>
</evidence>
<keyword evidence="3" id="KW-0862">Zinc</keyword>
<name>A0AAD3XXS2_NEPGR</name>
<dbReference type="SUPFAM" id="SSF57903">
    <property type="entry name" value="FYVE/PHD zinc finger"/>
    <property type="match status" value="1"/>
</dbReference>
<evidence type="ECO:0000256" key="1">
    <source>
        <dbReference type="ARBA" id="ARBA00022723"/>
    </source>
</evidence>
<dbReference type="PANTHER" id="PTHR33779">
    <property type="entry name" value="EXPRESSED PROTEIN"/>
    <property type="match status" value="1"/>
</dbReference>
<organism evidence="6 7">
    <name type="scientific">Nepenthes gracilis</name>
    <name type="common">Slender pitcher plant</name>
    <dbReference type="NCBI Taxonomy" id="150966"/>
    <lineage>
        <taxon>Eukaryota</taxon>
        <taxon>Viridiplantae</taxon>
        <taxon>Streptophyta</taxon>
        <taxon>Embryophyta</taxon>
        <taxon>Tracheophyta</taxon>
        <taxon>Spermatophyta</taxon>
        <taxon>Magnoliopsida</taxon>
        <taxon>eudicotyledons</taxon>
        <taxon>Gunneridae</taxon>
        <taxon>Pentapetalae</taxon>
        <taxon>Caryophyllales</taxon>
        <taxon>Nepenthaceae</taxon>
        <taxon>Nepenthes</taxon>
    </lineage>
</organism>
<dbReference type="InterPro" id="IPR011011">
    <property type="entry name" value="Znf_FYVE_PHD"/>
</dbReference>
<proteinExistence type="predicted"/>
<accession>A0AAD3XXS2</accession>
<keyword evidence="2" id="KW-0863">Zinc-finger</keyword>
<comment type="caution">
    <text evidence="6">The sequence shown here is derived from an EMBL/GenBank/DDBJ whole genome shotgun (WGS) entry which is preliminary data.</text>
</comment>
<evidence type="ECO:0000313" key="7">
    <source>
        <dbReference type="Proteomes" id="UP001279734"/>
    </source>
</evidence>
<evidence type="ECO:0000313" key="6">
    <source>
        <dbReference type="EMBL" id="GMH21657.1"/>
    </source>
</evidence>
<feature type="compositionally biased region" description="Basic and acidic residues" evidence="4">
    <location>
        <begin position="86"/>
        <end position="96"/>
    </location>
</feature>
<gene>
    <name evidence="6" type="ORF">Nepgr_023499</name>
</gene>
<evidence type="ECO:0000256" key="2">
    <source>
        <dbReference type="ARBA" id="ARBA00022771"/>
    </source>
</evidence>
<dbReference type="AlphaFoldDB" id="A0AAD3XXS2"/>
<dbReference type="Pfam" id="PF25054">
    <property type="entry name" value="PHD_pln"/>
    <property type="match status" value="1"/>
</dbReference>
<dbReference type="EMBL" id="BSYO01000023">
    <property type="protein sequence ID" value="GMH21657.1"/>
    <property type="molecule type" value="Genomic_DNA"/>
</dbReference>
<keyword evidence="1" id="KW-0479">Metal-binding</keyword>
<dbReference type="Proteomes" id="UP001279734">
    <property type="component" value="Unassembled WGS sequence"/>
</dbReference>
<evidence type="ECO:0000259" key="5">
    <source>
        <dbReference type="Pfam" id="PF25054"/>
    </source>
</evidence>
<sequence>MEDNQTVCCMCGDVGFQDKLFNCTRCRYRFQHSYCSNYYNESSEGVAGVCNWCQSEERSTASKPGGHSKKSTAACRGVFRPECAGERIKHDDRAEEGGGSGSGSSGEKGRNPSSGAGVPSPRPSTRRYKLLKDVMC</sequence>
<dbReference type="GO" id="GO:0008270">
    <property type="term" value="F:zinc ion binding"/>
    <property type="evidence" value="ECO:0007669"/>
    <property type="project" value="UniProtKB-KW"/>
</dbReference>
<feature type="domain" description="PHD-type zinc finger plants" evidence="5">
    <location>
        <begin position="9"/>
        <end position="53"/>
    </location>
</feature>
<dbReference type="PANTHER" id="PTHR33779:SF11">
    <property type="entry name" value="OS04G0551600 PROTEIN"/>
    <property type="match status" value="1"/>
</dbReference>
<keyword evidence="7" id="KW-1185">Reference proteome</keyword>
<protein>
    <recommendedName>
        <fullName evidence="5">PHD-type zinc finger plants domain-containing protein</fullName>
    </recommendedName>
</protein>
<dbReference type="InterPro" id="IPR056874">
    <property type="entry name" value="PHD_dom_pln"/>
</dbReference>
<reference evidence="6" key="1">
    <citation type="submission" date="2023-05" db="EMBL/GenBank/DDBJ databases">
        <title>Nepenthes gracilis genome sequencing.</title>
        <authorList>
            <person name="Fukushima K."/>
        </authorList>
    </citation>
    <scope>NUCLEOTIDE SEQUENCE</scope>
    <source>
        <strain evidence="6">SING2019-196</strain>
    </source>
</reference>
<feature type="compositionally biased region" description="Gly residues" evidence="4">
    <location>
        <begin position="97"/>
        <end position="106"/>
    </location>
</feature>